<protein>
    <recommendedName>
        <fullName evidence="1">Tc1-like transposase DDE domain-containing protein</fullName>
    </recommendedName>
</protein>
<keyword evidence="3" id="KW-1185">Reference proteome</keyword>
<feature type="domain" description="Tc1-like transposase DDE" evidence="1">
    <location>
        <begin position="40"/>
        <end position="95"/>
    </location>
</feature>
<name>A0AAW0UFF4_SCYPA</name>
<dbReference type="Gene3D" id="3.30.420.10">
    <property type="entry name" value="Ribonuclease H-like superfamily/Ribonuclease H"/>
    <property type="match status" value="1"/>
</dbReference>
<organism evidence="2 3">
    <name type="scientific">Scylla paramamosain</name>
    <name type="common">Mud crab</name>
    <dbReference type="NCBI Taxonomy" id="85552"/>
    <lineage>
        <taxon>Eukaryota</taxon>
        <taxon>Metazoa</taxon>
        <taxon>Ecdysozoa</taxon>
        <taxon>Arthropoda</taxon>
        <taxon>Crustacea</taxon>
        <taxon>Multicrustacea</taxon>
        <taxon>Malacostraca</taxon>
        <taxon>Eumalacostraca</taxon>
        <taxon>Eucarida</taxon>
        <taxon>Decapoda</taxon>
        <taxon>Pleocyemata</taxon>
        <taxon>Brachyura</taxon>
        <taxon>Eubrachyura</taxon>
        <taxon>Portunoidea</taxon>
        <taxon>Portunidae</taxon>
        <taxon>Portuninae</taxon>
        <taxon>Scylla</taxon>
    </lineage>
</organism>
<comment type="caution">
    <text evidence="2">The sequence shown here is derived from an EMBL/GenBank/DDBJ whole genome shotgun (WGS) entry which is preliminary data.</text>
</comment>
<accession>A0AAW0UFF4</accession>
<dbReference type="EMBL" id="JARAKH010000012">
    <property type="protein sequence ID" value="KAK8398141.1"/>
    <property type="molecule type" value="Genomic_DNA"/>
</dbReference>
<evidence type="ECO:0000259" key="1">
    <source>
        <dbReference type="Pfam" id="PF13358"/>
    </source>
</evidence>
<proteinExistence type="predicted"/>
<dbReference type="GO" id="GO:0003676">
    <property type="term" value="F:nucleic acid binding"/>
    <property type="evidence" value="ECO:0007669"/>
    <property type="project" value="InterPro"/>
</dbReference>
<dbReference type="AlphaFoldDB" id="A0AAW0UFF4"/>
<reference evidence="2 3" key="1">
    <citation type="submission" date="2023-03" db="EMBL/GenBank/DDBJ databases">
        <title>High-quality genome of Scylla paramamosain provides insights in environmental adaptation.</title>
        <authorList>
            <person name="Zhang L."/>
        </authorList>
    </citation>
    <scope>NUCLEOTIDE SEQUENCE [LARGE SCALE GENOMIC DNA]</scope>
    <source>
        <strain evidence="2">LZ_2023a</strain>
        <tissue evidence="2">Muscle</tissue>
    </source>
</reference>
<dbReference type="InterPro" id="IPR036397">
    <property type="entry name" value="RNaseH_sf"/>
</dbReference>
<gene>
    <name evidence="2" type="ORF">O3P69_003814</name>
</gene>
<dbReference type="Proteomes" id="UP001487740">
    <property type="component" value="Unassembled WGS sequence"/>
</dbReference>
<evidence type="ECO:0000313" key="3">
    <source>
        <dbReference type="Proteomes" id="UP001487740"/>
    </source>
</evidence>
<evidence type="ECO:0000313" key="2">
    <source>
        <dbReference type="EMBL" id="KAK8398141.1"/>
    </source>
</evidence>
<sequence>MFSDESTFQLVRGSSKVVRRPSNMSHYDPRNTVKVVKHPDSVMAHKSKAVKEFMVKNNIRVLNWPGNSPGLNPIENAWHVMKTKLESSHPSSIKNLTEELKKIWIYFNASYFSTLAASMPRRIQSVLKSKGNMSKY</sequence>
<dbReference type="Pfam" id="PF13358">
    <property type="entry name" value="DDE_3"/>
    <property type="match status" value="1"/>
</dbReference>
<dbReference type="InterPro" id="IPR038717">
    <property type="entry name" value="Tc1-like_DDE_dom"/>
</dbReference>